<dbReference type="SUPFAM" id="SSF51569">
    <property type="entry name" value="Aldolase"/>
    <property type="match status" value="1"/>
</dbReference>
<dbReference type="GO" id="GO:0009025">
    <property type="term" value="F:tagatose-bisphosphate aldolase activity"/>
    <property type="evidence" value="ECO:0007669"/>
    <property type="project" value="UniProtKB-EC"/>
</dbReference>
<proteinExistence type="predicted"/>
<dbReference type="EMBL" id="JBHTEE010000001">
    <property type="protein sequence ID" value="MFC7601634.1"/>
    <property type="molecule type" value="Genomic_DNA"/>
</dbReference>
<organism evidence="2 3">
    <name type="scientific">Streptosporangium amethystogenes subsp. fukuiense</name>
    <dbReference type="NCBI Taxonomy" id="698418"/>
    <lineage>
        <taxon>Bacteria</taxon>
        <taxon>Bacillati</taxon>
        <taxon>Actinomycetota</taxon>
        <taxon>Actinomycetes</taxon>
        <taxon>Streptosporangiales</taxon>
        <taxon>Streptosporangiaceae</taxon>
        <taxon>Streptosporangium</taxon>
    </lineage>
</organism>
<dbReference type="Proteomes" id="UP001596514">
    <property type="component" value="Unassembled WGS sequence"/>
</dbReference>
<dbReference type="PANTHER" id="PTHR32502:SF2">
    <property type="entry name" value="D-TAGATOSE-1,6-BISPHOSPHATE ALDOLASE SUBUNIT KBAZ"/>
    <property type="match status" value="1"/>
</dbReference>
<dbReference type="RefSeq" id="WP_343968848.1">
    <property type="nucleotide sequence ID" value="NZ_BAAAGK010000067.1"/>
</dbReference>
<dbReference type="PANTHER" id="PTHR32502">
    <property type="entry name" value="N-ACETYLGALACTOSAMINE PERMEASE II COMPONENT-RELATED"/>
    <property type="match status" value="1"/>
</dbReference>
<reference evidence="3" key="1">
    <citation type="journal article" date="2019" name="Int. J. Syst. Evol. Microbiol.">
        <title>The Global Catalogue of Microorganisms (GCM) 10K type strain sequencing project: providing services to taxonomists for standard genome sequencing and annotation.</title>
        <authorList>
            <consortium name="The Broad Institute Genomics Platform"/>
            <consortium name="The Broad Institute Genome Sequencing Center for Infectious Disease"/>
            <person name="Wu L."/>
            <person name="Ma J."/>
        </authorList>
    </citation>
    <scope>NUCLEOTIDE SEQUENCE [LARGE SCALE GENOMIC DNA]</scope>
    <source>
        <strain evidence="3">JCM 10083</strain>
    </source>
</reference>
<protein>
    <submittedName>
        <fullName evidence="2">D-tagatose-bisphosphate aldolase, class II, non-catalytic subunit</fullName>
        <ecNumber evidence="2">4.1.2.40</ecNumber>
    </submittedName>
</protein>
<gene>
    <name evidence="2" type="ORF">ACFQVD_16195</name>
</gene>
<evidence type="ECO:0000313" key="2">
    <source>
        <dbReference type="EMBL" id="MFC7601634.1"/>
    </source>
</evidence>
<evidence type="ECO:0000256" key="1">
    <source>
        <dbReference type="ARBA" id="ARBA00005007"/>
    </source>
</evidence>
<accession>A0ABW2SZZ5</accession>
<sequence>MWSLLDEVVRRQKAGEPSGITSVCSAHPLVIEAAVLQARETGRQVLVEATSNQVDQYGGYTGMRPDDFRDLVYAIATEQGLPLDRVILGGDHLGPNRWRALPPDQAMERAEALVAAYVTAGFTKIHLDCSFPCAGDPTPLTDDVVAERAARLIRVAEDTAGERGAARIRYVIGTEVPTPGGAHETLNELMPTSAQAARATLERHREAFAGHGLEDVWPRVMALVVQPGVEFDHQQVIDYRPERTAELGAVLNEEPTMAFEAHSTDYQLAEALTALVKDHWAVLKVGPGLTFALREALFALAAIEDELVPVGERSRLPEAVEQRMLAEPDHWEGHYPSDDTERRLARRYSYSDRMRYYWPDPEVTEAQERLLGNLAARDIPLSLLSAYLPNQYARVRRGELAAKPRALVIDHIRDVLRDYDRACDPHHKEYS</sequence>
<keyword evidence="3" id="KW-1185">Reference proteome</keyword>
<dbReference type="Gene3D" id="3.20.20.70">
    <property type="entry name" value="Aldolase class I"/>
    <property type="match status" value="1"/>
</dbReference>
<name>A0ABW2SZZ5_9ACTN</name>
<dbReference type="NCBIfam" id="TIGR02810">
    <property type="entry name" value="agaZ_gatZ"/>
    <property type="match status" value="1"/>
</dbReference>
<dbReference type="Pfam" id="PF08013">
    <property type="entry name" value="GatZ_KbaZ-like"/>
    <property type="match status" value="1"/>
</dbReference>
<evidence type="ECO:0000313" key="3">
    <source>
        <dbReference type="Proteomes" id="UP001596514"/>
    </source>
</evidence>
<comment type="caution">
    <text evidence="2">The sequence shown here is derived from an EMBL/GenBank/DDBJ whole genome shotgun (WGS) entry which is preliminary data.</text>
</comment>
<dbReference type="InterPro" id="IPR050303">
    <property type="entry name" value="GatZ_KbaZ_carbometab"/>
</dbReference>
<dbReference type="InterPro" id="IPR013785">
    <property type="entry name" value="Aldolase_TIM"/>
</dbReference>
<dbReference type="Gene3D" id="1.10.400.20">
    <property type="entry name" value="putative tagatose 6-phosphate kinase domain like"/>
    <property type="match status" value="1"/>
</dbReference>
<dbReference type="EC" id="4.1.2.40" evidence="2"/>
<dbReference type="PIRSF" id="PIRSF009264">
    <property type="entry name" value="TagBP_ald_AgaZ"/>
    <property type="match status" value="1"/>
</dbReference>
<dbReference type="InterPro" id="IPR012062">
    <property type="entry name" value="GatZ/KbaZ-like"/>
</dbReference>
<comment type="pathway">
    <text evidence="1">Carbohydrate metabolism.</text>
</comment>
<keyword evidence="2" id="KW-0456">Lyase</keyword>